<evidence type="ECO:0000256" key="2">
    <source>
        <dbReference type="ARBA" id="ARBA00022448"/>
    </source>
</evidence>
<dbReference type="RefSeq" id="WP_169565033.1">
    <property type="nucleotide sequence ID" value="NZ_JAAXYH010000011.1"/>
</dbReference>
<reference evidence="6" key="1">
    <citation type="submission" date="2020-04" db="EMBL/GenBank/DDBJ databases">
        <title>Description of Shewanella salipaludis sp. nov., isolated from a salt marsh.</title>
        <authorList>
            <person name="Park S."/>
            <person name="Yoon J.-H."/>
        </authorList>
    </citation>
    <scope>NUCLEOTIDE SEQUENCE</scope>
    <source>
        <strain evidence="6">SHSM-M6</strain>
    </source>
</reference>
<dbReference type="CDD" id="cd16325">
    <property type="entry name" value="LolA"/>
    <property type="match status" value="1"/>
</dbReference>
<gene>
    <name evidence="6" type="ORF">HC757_14165</name>
</gene>
<name>A0A972JKK9_9GAMM</name>
<dbReference type="AlphaFoldDB" id="A0A972JKK9"/>
<feature type="signal peptide" evidence="5">
    <location>
        <begin position="1"/>
        <end position="37"/>
    </location>
</feature>
<dbReference type="EMBL" id="JAAXYH010000011">
    <property type="protein sequence ID" value="NMH66305.1"/>
    <property type="molecule type" value="Genomic_DNA"/>
</dbReference>
<dbReference type="GO" id="GO:0015031">
    <property type="term" value="P:protein transport"/>
    <property type="evidence" value="ECO:0007669"/>
    <property type="project" value="UniProtKB-KW"/>
</dbReference>
<comment type="subunit">
    <text evidence="1">Monomer.</text>
</comment>
<evidence type="ECO:0000313" key="7">
    <source>
        <dbReference type="Proteomes" id="UP000737113"/>
    </source>
</evidence>
<evidence type="ECO:0000256" key="3">
    <source>
        <dbReference type="ARBA" id="ARBA00022729"/>
    </source>
</evidence>
<keyword evidence="4" id="KW-0653">Protein transport</keyword>
<comment type="caution">
    <text evidence="6">The sequence shown here is derived from an EMBL/GenBank/DDBJ whole genome shotgun (WGS) entry which is preliminary data.</text>
</comment>
<evidence type="ECO:0000313" key="6">
    <source>
        <dbReference type="EMBL" id="NMH66305.1"/>
    </source>
</evidence>
<keyword evidence="3 5" id="KW-0732">Signal</keyword>
<dbReference type="Gene3D" id="2.50.20.10">
    <property type="entry name" value="Lipoprotein localisation LolA/LolB/LppX"/>
    <property type="match status" value="1"/>
</dbReference>
<evidence type="ECO:0000256" key="4">
    <source>
        <dbReference type="ARBA" id="ARBA00022927"/>
    </source>
</evidence>
<organism evidence="6 7">
    <name type="scientific">Shewanella salipaludis</name>
    <dbReference type="NCBI Taxonomy" id="2723052"/>
    <lineage>
        <taxon>Bacteria</taxon>
        <taxon>Pseudomonadati</taxon>
        <taxon>Pseudomonadota</taxon>
        <taxon>Gammaproteobacteria</taxon>
        <taxon>Alteromonadales</taxon>
        <taxon>Shewanellaceae</taxon>
        <taxon>Shewanella</taxon>
    </lineage>
</organism>
<evidence type="ECO:0000256" key="5">
    <source>
        <dbReference type="SAM" id="SignalP"/>
    </source>
</evidence>
<dbReference type="SUPFAM" id="SSF89392">
    <property type="entry name" value="Prokaryotic lipoproteins and lipoprotein localization factors"/>
    <property type="match status" value="1"/>
</dbReference>
<accession>A0A972JKK9</accession>
<keyword evidence="7" id="KW-1185">Reference proteome</keyword>
<dbReference type="Pfam" id="PF19574">
    <property type="entry name" value="LolA_3"/>
    <property type="match status" value="1"/>
</dbReference>
<feature type="chain" id="PRO_5036948656" evidence="5">
    <location>
        <begin position="38"/>
        <end position="267"/>
    </location>
</feature>
<keyword evidence="6" id="KW-0449">Lipoprotein</keyword>
<dbReference type="Proteomes" id="UP000737113">
    <property type="component" value="Unassembled WGS sequence"/>
</dbReference>
<protein>
    <submittedName>
        <fullName evidence="6">Outer membrane lipoprotein carrier protein LolA</fullName>
    </submittedName>
</protein>
<proteinExistence type="predicted"/>
<dbReference type="InterPro" id="IPR029046">
    <property type="entry name" value="LolA/LolB/LppX"/>
</dbReference>
<dbReference type="InterPro" id="IPR004564">
    <property type="entry name" value="OM_lipoprot_carrier_LolA-like"/>
</dbReference>
<sequence>MLQWFKPLSLCRLAVTAIYLAPACMAVCLAPVALVHAAPLATAEAPASIPDAGPDYRVLFARPASDTDLLGLSQRLQLPDTVRGEFSQARHLKVLKRPLLSRGEFIFDRAQGLVWQQTHPFDTLLILKDKQLIQRDSQGKLQVSDATQAQGAGAISQLLPQLMLAILSGDIQALSGHFSLYLQHPEAATAAETEAEPIPGWRLGLIPRDPLVAKAIAAMVLEGDKQLDALTLLSDNGDLSRIEFSAQRAGPLAEDETALYRLAEPTQ</sequence>
<keyword evidence="2" id="KW-0813">Transport</keyword>
<evidence type="ECO:0000256" key="1">
    <source>
        <dbReference type="ARBA" id="ARBA00011245"/>
    </source>
</evidence>